<evidence type="ECO:0000259" key="2">
    <source>
        <dbReference type="Pfam" id="PF24883"/>
    </source>
</evidence>
<keyword evidence="4" id="KW-1185">Reference proteome</keyword>
<proteinExistence type="predicted"/>
<accession>A0A9P4XJ19</accession>
<evidence type="ECO:0000256" key="1">
    <source>
        <dbReference type="ARBA" id="ARBA00022737"/>
    </source>
</evidence>
<keyword evidence="1" id="KW-0677">Repeat</keyword>
<gene>
    <name evidence="3" type="ORF">CFAM422_004967</name>
</gene>
<dbReference type="PANTHER" id="PTHR10039">
    <property type="entry name" value="AMELOGENIN"/>
    <property type="match status" value="1"/>
</dbReference>
<dbReference type="InterPro" id="IPR056884">
    <property type="entry name" value="NPHP3-like_N"/>
</dbReference>
<reference evidence="3 4" key="1">
    <citation type="submission" date="2018-06" db="EMBL/GenBank/DDBJ databases">
        <title>Genome analysis of cellulolytic fungus Trichoderma lentiforme CFAM-422.</title>
        <authorList>
            <person name="Steindorff A.S."/>
            <person name="Formighieri E.F."/>
            <person name="Midorikawa G.E.O."/>
            <person name="Tamietti M.S."/>
            <person name="Ramos E.Z."/>
            <person name="Silva A.S."/>
            <person name="Bon E.P.S."/>
            <person name="Mendes T.D."/>
            <person name="Damaso M.C.T."/>
            <person name="Favaro L.C.L."/>
        </authorList>
    </citation>
    <scope>NUCLEOTIDE SEQUENCE [LARGE SCALE GENOMIC DNA]</scope>
    <source>
        <strain evidence="3 4">CFAM-422</strain>
    </source>
</reference>
<dbReference type="Gene3D" id="3.40.50.300">
    <property type="entry name" value="P-loop containing nucleotide triphosphate hydrolases"/>
    <property type="match status" value="1"/>
</dbReference>
<name>A0A9P4XJ19_9HYPO</name>
<comment type="caution">
    <text evidence="3">The sequence shown here is derived from an EMBL/GenBank/DDBJ whole genome shotgun (WGS) entry which is preliminary data.</text>
</comment>
<dbReference type="AlphaFoldDB" id="A0A9P4XJ19"/>
<feature type="domain" description="Nephrocystin 3-like N-terminal" evidence="2">
    <location>
        <begin position="271"/>
        <end position="443"/>
    </location>
</feature>
<evidence type="ECO:0000313" key="4">
    <source>
        <dbReference type="Proteomes" id="UP000801864"/>
    </source>
</evidence>
<evidence type="ECO:0000313" key="3">
    <source>
        <dbReference type="EMBL" id="KAF3073072.1"/>
    </source>
</evidence>
<dbReference type="EMBL" id="QLNT01000007">
    <property type="protein sequence ID" value="KAF3073072.1"/>
    <property type="molecule type" value="Genomic_DNA"/>
</dbReference>
<dbReference type="SUPFAM" id="SSF52540">
    <property type="entry name" value="P-loop containing nucleoside triphosphate hydrolases"/>
    <property type="match status" value="1"/>
</dbReference>
<dbReference type="Proteomes" id="UP000801864">
    <property type="component" value="Unassembled WGS sequence"/>
</dbReference>
<organism evidence="3 4">
    <name type="scientific">Trichoderma lentiforme</name>
    <dbReference type="NCBI Taxonomy" id="1567552"/>
    <lineage>
        <taxon>Eukaryota</taxon>
        <taxon>Fungi</taxon>
        <taxon>Dikarya</taxon>
        <taxon>Ascomycota</taxon>
        <taxon>Pezizomycotina</taxon>
        <taxon>Sordariomycetes</taxon>
        <taxon>Hypocreomycetidae</taxon>
        <taxon>Hypocreales</taxon>
        <taxon>Hypocreaceae</taxon>
        <taxon>Trichoderma</taxon>
    </lineage>
</organism>
<dbReference type="InterPro" id="IPR027417">
    <property type="entry name" value="P-loop_NTPase"/>
</dbReference>
<sequence>MSVVFKLSTLSQPSSSLTVPCFDIVLVHESGGHAVRTWQPLWDTAVGSTKLPDARVLTFGYSEISRHPYGRDELLDLGERLLSELSRERKAEDTRLRPLIFIGRGAGGFIIKQALIAAKLDIRYRNMFSLTIGVVLFDTPHQNGLESWRKVISEMFEKNPLNLQLRRKAPADLLRDDDGSALTEISEAFVRIPGLVFISNTLDKTKGTFLKAKEQDTVLRPALLPKIIEVIKEKSPKGENGALSKEYYQKLRLLKPLKTQQGQVPTPPTRGTCSWIETKPAFSEWRQWAQEKRLLWIRGEMGCGKTYLSRHVVQLIENPKSSDNWTEIVAYCCLQDLIKGYKAPQRVVGSLLYDILIARPEIASAMKLTSRLISDFNMPDVQKLWRSVITEAVNKNCRLTFIVDEIDQLGIDACALDEFIKTLVCNNLPNSVRNKVRLLVFSRFQEQLEAVLGNYKPSRYNITTEDTQQDIMKTTEEVLDVIKRCPGGSSIAEEFRMQIEKGANGMYLWAQIALAEAVKRMSPNNQDAGQLTRGIFPLFDQYLGKFKYGDQDGSFQRKMLFWLTYQARHMGEEELQIAYDMVREVADLNHAYWADEVSYKAEPSFYHPNIKRDLMEKCSPLIKIDHNGQIGLVHRSLQEYLAMSKEELPATPTFNYHRYYHCDARIAHRNISSRCMHYLLQPAFKEPVLKEPALGMLIAKGTLPDDKEAWKDDIEERTVRFPFLIYAASFWIFHARLSGPPIDFRFEPWNLPETLKLFGTAAISWTEVWQ</sequence>
<dbReference type="Pfam" id="PF24883">
    <property type="entry name" value="NPHP3_N"/>
    <property type="match status" value="1"/>
</dbReference>
<protein>
    <recommendedName>
        <fullName evidence="2">Nephrocystin 3-like N-terminal domain-containing protein</fullName>
    </recommendedName>
</protein>